<name>A0ABY5E1E9_9ACTN</name>
<dbReference type="Proteomes" id="UP001056035">
    <property type="component" value="Chromosome"/>
</dbReference>
<evidence type="ECO:0000313" key="3">
    <source>
        <dbReference type="Proteomes" id="UP001056035"/>
    </source>
</evidence>
<protein>
    <submittedName>
        <fullName evidence="2">OsmC family protein</fullName>
    </submittedName>
</protein>
<dbReference type="PANTHER" id="PTHR39624">
    <property type="entry name" value="PROTEIN INVOLVED IN RIMO-MEDIATED BETA-METHYLTHIOLATION OF RIBOSOMAL PROTEIN S12 YCAO"/>
    <property type="match status" value="1"/>
</dbReference>
<evidence type="ECO:0000256" key="1">
    <source>
        <dbReference type="SAM" id="MobiDB-lite"/>
    </source>
</evidence>
<dbReference type="InterPro" id="IPR003718">
    <property type="entry name" value="OsmC/Ohr_fam"/>
</dbReference>
<dbReference type="Pfam" id="PF02566">
    <property type="entry name" value="OsmC"/>
    <property type="match status" value="1"/>
</dbReference>
<feature type="region of interest" description="Disordered" evidence="1">
    <location>
        <begin position="1"/>
        <end position="21"/>
    </location>
</feature>
<dbReference type="PANTHER" id="PTHR39624:SF2">
    <property type="entry name" value="OSMC-LIKE PROTEIN"/>
    <property type="match status" value="1"/>
</dbReference>
<dbReference type="SUPFAM" id="SSF82784">
    <property type="entry name" value="OsmC-like"/>
    <property type="match status" value="1"/>
</dbReference>
<keyword evidence="3" id="KW-1185">Reference proteome</keyword>
<dbReference type="Gene3D" id="3.30.300.20">
    <property type="match status" value="1"/>
</dbReference>
<proteinExistence type="predicted"/>
<organism evidence="2 3">
    <name type="scientific">Paraconexibacter antarcticus</name>
    <dbReference type="NCBI Taxonomy" id="2949664"/>
    <lineage>
        <taxon>Bacteria</taxon>
        <taxon>Bacillati</taxon>
        <taxon>Actinomycetota</taxon>
        <taxon>Thermoleophilia</taxon>
        <taxon>Solirubrobacterales</taxon>
        <taxon>Paraconexibacteraceae</taxon>
        <taxon>Paraconexibacter</taxon>
    </lineage>
</organism>
<gene>
    <name evidence="2" type="ORF">NBH00_12685</name>
</gene>
<accession>A0ABY5E1E9</accession>
<dbReference type="InterPro" id="IPR036102">
    <property type="entry name" value="OsmC/Ohrsf"/>
</dbReference>
<reference evidence="2 3" key="1">
    <citation type="submission" date="2022-06" db="EMBL/GenBank/DDBJ databases">
        <title>Paraconexibacter antarcticus.</title>
        <authorList>
            <person name="Kim C.S."/>
        </authorList>
    </citation>
    <scope>NUCLEOTIDE SEQUENCE [LARGE SCALE GENOMIC DNA]</scope>
    <source>
        <strain evidence="2 3">02-257</strain>
    </source>
</reference>
<sequence length="140" mass="15287">MKAPDAMKATSTRSGGFKQTVKVRSHQLLADEPASEGGEDTGPSPQELLAASLASCTAITMEMYAQRKGWDLGATEVTCQYTPSDRGCPTRFDLVLRLPDSLSDEQVSRLRVIAAKCPVHRTLDGEVMFDERIERVTLVS</sequence>
<dbReference type="InterPro" id="IPR015946">
    <property type="entry name" value="KH_dom-like_a/b"/>
</dbReference>
<evidence type="ECO:0000313" key="2">
    <source>
        <dbReference type="EMBL" id="UTI67034.1"/>
    </source>
</evidence>
<dbReference type="EMBL" id="CP098502">
    <property type="protein sequence ID" value="UTI67034.1"/>
    <property type="molecule type" value="Genomic_DNA"/>
</dbReference>
<dbReference type="RefSeq" id="WP_254573686.1">
    <property type="nucleotide sequence ID" value="NZ_CP098502.1"/>
</dbReference>